<dbReference type="EMBL" id="JAENHP010000003">
    <property type="protein sequence ID" value="MBM2616307.1"/>
    <property type="molecule type" value="Genomic_DNA"/>
</dbReference>
<keyword evidence="2" id="KW-1185">Reference proteome</keyword>
<accession>A0ABS2A901</accession>
<organism evidence="1 2">
    <name type="scientific">Paractinoplanes ovalisporus</name>
    <dbReference type="NCBI Taxonomy" id="2810368"/>
    <lineage>
        <taxon>Bacteria</taxon>
        <taxon>Bacillati</taxon>
        <taxon>Actinomycetota</taxon>
        <taxon>Actinomycetes</taxon>
        <taxon>Micromonosporales</taxon>
        <taxon>Micromonosporaceae</taxon>
        <taxon>Paractinoplanes</taxon>
    </lineage>
</organism>
<dbReference type="RefSeq" id="WP_203376206.1">
    <property type="nucleotide sequence ID" value="NZ_JAENHP010000003.1"/>
</dbReference>
<gene>
    <name evidence="1" type="ORF">JIG36_12145</name>
</gene>
<protein>
    <submittedName>
        <fullName evidence="1">Uncharacterized protein</fullName>
    </submittedName>
</protein>
<dbReference type="Proteomes" id="UP000632138">
    <property type="component" value="Unassembled WGS sequence"/>
</dbReference>
<evidence type="ECO:0000313" key="1">
    <source>
        <dbReference type="EMBL" id="MBM2616307.1"/>
    </source>
</evidence>
<reference evidence="1 2" key="1">
    <citation type="submission" date="2021-01" db="EMBL/GenBank/DDBJ databases">
        <title>Actinoplanes sp. nov. LDG1-06 isolated from lichen.</title>
        <authorList>
            <person name="Saeng-In P."/>
            <person name="Phongsopitanun W."/>
            <person name="Kanchanasin P."/>
            <person name="Yuki M."/>
            <person name="Kudo T."/>
            <person name="Ohkuma M."/>
            <person name="Tanasupawat S."/>
        </authorList>
    </citation>
    <scope>NUCLEOTIDE SEQUENCE [LARGE SCALE GENOMIC DNA]</scope>
    <source>
        <strain evidence="1 2">LDG1-06</strain>
    </source>
</reference>
<sequence>MRDCSRRTLRLIAHEPVTGDEPEYHGALTRTSADNDLPGDADVTFIEVTITDPSDFEGDLLVHGLVRHHRYRVLTLRSPAVPNALAALLLNIRDRTGHRPHIYFRWSEGNPALNYLRYLLSGQGELAPVTREILRRHEPDPGARPHVHAG</sequence>
<name>A0ABS2A901_9ACTN</name>
<comment type="caution">
    <text evidence="1">The sequence shown here is derived from an EMBL/GenBank/DDBJ whole genome shotgun (WGS) entry which is preliminary data.</text>
</comment>
<proteinExistence type="predicted"/>
<evidence type="ECO:0000313" key="2">
    <source>
        <dbReference type="Proteomes" id="UP000632138"/>
    </source>
</evidence>